<dbReference type="PANTHER" id="PTHR24559">
    <property type="entry name" value="TRANSPOSON TY3-I GAG-POL POLYPROTEIN"/>
    <property type="match status" value="1"/>
</dbReference>
<dbReference type="Proteomes" id="UP001151760">
    <property type="component" value="Unassembled WGS sequence"/>
</dbReference>
<dbReference type="Gene3D" id="3.30.70.270">
    <property type="match status" value="1"/>
</dbReference>
<dbReference type="EMBL" id="BQNB010010477">
    <property type="protein sequence ID" value="GJS77821.1"/>
    <property type="molecule type" value="Genomic_DNA"/>
</dbReference>
<keyword evidence="3" id="KW-1185">Reference proteome</keyword>
<dbReference type="CDD" id="cd00303">
    <property type="entry name" value="retropepsin_like"/>
    <property type="match status" value="1"/>
</dbReference>
<evidence type="ECO:0000313" key="3">
    <source>
        <dbReference type="Proteomes" id="UP001151760"/>
    </source>
</evidence>
<dbReference type="InterPro" id="IPR043502">
    <property type="entry name" value="DNA/RNA_pol_sf"/>
</dbReference>
<dbReference type="InterPro" id="IPR043128">
    <property type="entry name" value="Rev_trsase/Diguanyl_cyclase"/>
</dbReference>
<evidence type="ECO:0000259" key="1">
    <source>
        <dbReference type="Pfam" id="PF00078"/>
    </source>
</evidence>
<comment type="caution">
    <text evidence="2">The sequence shown here is derived from an EMBL/GenBank/DDBJ whole genome shotgun (WGS) entry which is preliminary data.</text>
</comment>
<dbReference type="Gene3D" id="3.10.10.10">
    <property type="entry name" value="HIV Type 1 Reverse Transcriptase, subunit A, domain 1"/>
    <property type="match status" value="1"/>
</dbReference>
<dbReference type="InterPro" id="IPR053134">
    <property type="entry name" value="RNA-dir_DNA_polymerase"/>
</dbReference>
<protein>
    <submittedName>
        <fullName evidence="2">Mitochondrial protein</fullName>
    </submittedName>
</protein>
<name>A0ABQ4YLE7_9ASTR</name>
<sequence>MQGPRESHARAIKQILRYLTSITSLGIEYKRGNDMRLVGYSNHNVDIDDGHVFYLAEFMAAIVAACQAIWLREVLAKVMENEQKYMPRHKCSGQVFSLEVVGIDMEEDGDLLLTKDGIVNTYQNFIDEPPLISLNALSGDNTYRTIRFRGCAGKNSLHVLVDSESTHNFLDLQTAKKLGYRLRKICPLDVFVANGNVMTNLNEWVIRNSQSPFSSPIVMVKGKDGSWRMCVDYKQLNKYTIKDKFTILLIEELIDELNGANVFSKLDLWSGYHQIRMHDDDVYNTAFRTHEGHYEFLVMPFGLTNAPSNF</sequence>
<dbReference type="CDD" id="cd01647">
    <property type="entry name" value="RT_LTR"/>
    <property type="match status" value="1"/>
</dbReference>
<accession>A0ABQ4YLE7</accession>
<gene>
    <name evidence="2" type="ORF">Tco_0727702</name>
</gene>
<dbReference type="InterPro" id="IPR000477">
    <property type="entry name" value="RT_dom"/>
</dbReference>
<dbReference type="Pfam" id="PF00078">
    <property type="entry name" value="RVT_1"/>
    <property type="match status" value="1"/>
</dbReference>
<feature type="domain" description="Reverse transcriptase" evidence="1">
    <location>
        <begin position="222"/>
        <end position="310"/>
    </location>
</feature>
<reference evidence="2" key="2">
    <citation type="submission" date="2022-01" db="EMBL/GenBank/DDBJ databases">
        <authorList>
            <person name="Yamashiro T."/>
            <person name="Shiraishi A."/>
            <person name="Satake H."/>
            <person name="Nakayama K."/>
        </authorList>
    </citation>
    <scope>NUCLEOTIDE SEQUENCE</scope>
</reference>
<proteinExistence type="predicted"/>
<organism evidence="2 3">
    <name type="scientific">Tanacetum coccineum</name>
    <dbReference type="NCBI Taxonomy" id="301880"/>
    <lineage>
        <taxon>Eukaryota</taxon>
        <taxon>Viridiplantae</taxon>
        <taxon>Streptophyta</taxon>
        <taxon>Embryophyta</taxon>
        <taxon>Tracheophyta</taxon>
        <taxon>Spermatophyta</taxon>
        <taxon>Magnoliopsida</taxon>
        <taxon>eudicotyledons</taxon>
        <taxon>Gunneridae</taxon>
        <taxon>Pentapetalae</taxon>
        <taxon>asterids</taxon>
        <taxon>campanulids</taxon>
        <taxon>Asterales</taxon>
        <taxon>Asteraceae</taxon>
        <taxon>Asteroideae</taxon>
        <taxon>Anthemideae</taxon>
        <taxon>Anthemidinae</taxon>
        <taxon>Tanacetum</taxon>
    </lineage>
</organism>
<dbReference type="SUPFAM" id="SSF56672">
    <property type="entry name" value="DNA/RNA polymerases"/>
    <property type="match status" value="1"/>
</dbReference>
<reference evidence="2" key="1">
    <citation type="journal article" date="2022" name="Int. J. Mol. Sci.">
        <title>Draft Genome of Tanacetum Coccineum: Genomic Comparison of Closely Related Tanacetum-Family Plants.</title>
        <authorList>
            <person name="Yamashiro T."/>
            <person name="Shiraishi A."/>
            <person name="Nakayama K."/>
            <person name="Satake H."/>
        </authorList>
    </citation>
    <scope>NUCLEOTIDE SEQUENCE</scope>
</reference>
<evidence type="ECO:0000313" key="2">
    <source>
        <dbReference type="EMBL" id="GJS77821.1"/>
    </source>
</evidence>
<dbReference type="PANTHER" id="PTHR24559:SF450">
    <property type="entry name" value="RNA-DIRECTED DNA POLYMERASE HOMOLOG"/>
    <property type="match status" value="1"/>
</dbReference>